<dbReference type="EMBL" id="LYPA01000073">
    <property type="protein sequence ID" value="OBR63421.1"/>
    <property type="molecule type" value="Genomic_DNA"/>
</dbReference>
<proteinExistence type="predicted"/>
<accession>A0A1A5YCS9</accession>
<evidence type="ECO:0000313" key="1">
    <source>
        <dbReference type="EMBL" id="OBR63421.1"/>
    </source>
</evidence>
<dbReference type="Proteomes" id="UP000092024">
    <property type="component" value="Unassembled WGS sequence"/>
</dbReference>
<name>A0A1A5YCS9_9BACL</name>
<sequence length="64" mass="7727">MDTDVLYNVTIHKKRLLKVIRVRKTELFHILIRFRHFKETACYKPNTALTKHSIIQMQHNPKVI</sequence>
<dbReference type="AlphaFoldDB" id="A0A1A5YCS9"/>
<keyword evidence="2" id="KW-1185">Reference proteome</keyword>
<reference evidence="1 2" key="1">
    <citation type="submission" date="2016-05" db="EMBL/GenBank/DDBJ databases">
        <title>Paenibacillus oryzae. sp. nov., isolated from the rice root.</title>
        <authorList>
            <person name="Zhang J."/>
            <person name="Zhang X."/>
        </authorList>
    </citation>
    <scope>NUCLEOTIDE SEQUENCE [LARGE SCALE GENOMIC DNA]</scope>
    <source>
        <strain evidence="1 2">1DrF-4</strain>
    </source>
</reference>
<comment type="caution">
    <text evidence="1">The sequence shown here is derived from an EMBL/GenBank/DDBJ whole genome shotgun (WGS) entry which is preliminary data.</text>
</comment>
<protein>
    <submittedName>
        <fullName evidence="1">Uncharacterized protein</fullName>
    </submittedName>
</protein>
<gene>
    <name evidence="1" type="ORF">A7K91_22910</name>
</gene>
<organism evidence="1 2">
    <name type="scientific">Paenibacillus oryzae</name>
    <dbReference type="NCBI Taxonomy" id="1844972"/>
    <lineage>
        <taxon>Bacteria</taxon>
        <taxon>Bacillati</taxon>
        <taxon>Bacillota</taxon>
        <taxon>Bacilli</taxon>
        <taxon>Bacillales</taxon>
        <taxon>Paenibacillaceae</taxon>
        <taxon>Paenibacillus</taxon>
    </lineage>
</organism>
<evidence type="ECO:0000313" key="2">
    <source>
        <dbReference type="Proteomes" id="UP000092024"/>
    </source>
</evidence>